<dbReference type="InterPro" id="IPR011990">
    <property type="entry name" value="TPR-like_helical_dom_sf"/>
</dbReference>
<gene>
    <name evidence="3" type="ORF">DKK76_07835</name>
</gene>
<proteinExistence type="predicted"/>
<dbReference type="PROSITE" id="PS50268">
    <property type="entry name" value="CADHERIN_2"/>
    <property type="match status" value="1"/>
</dbReference>
<evidence type="ECO:0000259" key="2">
    <source>
        <dbReference type="PROSITE" id="PS50268"/>
    </source>
</evidence>
<protein>
    <recommendedName>
        <fullName evidence="2">Cadherin domain-containing protein</fullName>
    </recommendedName>
</protein>
<organism evidence="3 4">
    <name type="scientific">Frischella perrara</name>
    <dbReference type="NCBI Taxonomy" id="1267021"/>
    <lineage>
        <taxon>Bacteria</taxon>
        <taxon>Pseudomonadati</taxon>
        <taxon>Pseudomonadota</taxon>
        <taxon>Gammaproteobacteria</taxon>
        <taxon>Orbales</taxon>
        <taxon>Orbaceae</taxon>
        <taxon>Frischella</taxon>
    </lineage>
</organism>
<dbReference type="SUPFAM" id="SSF81901">
    <property type="entry name" value="HCP-like"/>
    <property type="match status" value="1"/>
</dbReference>
<comment type="caution">
    <text evidence="3">The sequence shown here is derived from an EMBL/GenBank/DDBJ whole genome shotgun (WGS) entry which is preliminary data.</text>
</comment>
<feature type="coiled-coil region" evidence="1">
    <location>
        <begin position="652"/>
        <end position="679"/>
    </location>
</feature>
<dbReference type="PANTHER" id="PTHR11102">
    <property type="entry name" value="SEL-1-LIKE PROTEIN"/>
    <property type="match status" value="1"/>
</dbReference>
<evidence type="ECO:0000313" key="3">
    <source>
        <dbReference type="EMBL" id="PXY94897.1"/>
    </source>
</evidence>
<evidence type="ECO:0000313" key="4">
    <source>
        <dbReference type="Proteomes" id="UP000247838"/>
    </source>
</evidence>
<dbReference type="AlphaFoldDB" id="A0A318MWL9"/>
<evidence type="ECO:0000256" key="1">
    <source>
        <dbReference type="SAM" id="Coils"/>
    </source>
</evidence>
<dbReference type="RefSeq" id="WP_110443818.1">
    <property type="nucleotide sequence ID" value="NZ_QGLM01000017.1"/>
</dbReference>
<accession>A0A318MWL9</accession>
<reference evidence="3 4" key="1">
    <citation type="submission" date="2018-05" db="EMBL/GenBank/DDBJ databases">
        <title>Reference genomes for bee gut microbiota database.</title>
        <authorList>
            <person name="Ellegaard K.M."/>
        </authorList>
    </citation>
    <scope>NUCLEOTIDE SEQUENCE [LARGE SCALE GENOMIC DNA]</scope>
    <source>
        <strain evidence="3 4">ESL0167</strain>
    </source>
</reference>
<dbReference type="EMBL" id="QGLM01000017">
    <property type="protein sequence ID" value="PXY94897.1"/>
    <property type="molecule type" value="Genomic_DNA"/>
</dbReference>
<dbReference type="InterPro" id="IPR050767">
    <property type="entry name" value="Sel1_AlgK"/>
</dbReference>
<dbReference type="GO" id="GO:0005509">
    <property type="term" value="F:calcium ion binding"/>
    <property type="evidence" value="ECO:0007669"/>
    <property type="project" value="InterPro"/>
</dbReference>
<dbReference type="InterPro" id="IPR006597">
    <property type="entry name" value="Sel1-like"/>
</dbReference>
<dbReference type="Gene3D" id="1.25.40.10">
    <property type="entry name" value="Tetratricopeptide repeat domain"/>
    <property type="match status" value="2"/>
</dbReference>
<sequence>MTELTIDQEIEQLKKITRQDGADKYAQALYDLAEIYHLDKDDIEQAEYYYRLVEKNDDRQTYAKAQCQLGYIYQFDKKDIVQAEYYYRLVEKNDSRQAYAKAQFQLGQIYQFDKDNIEHAEHYYRLVEKNDDRQTYAKAQCQLGYIYQFDKKDIVQAEYYYRLVEKNDSRQAYAKAQCQLGTIYQFYKDDIEQAEYYYLLVEKNDNRQAYAKAQCQLGTIYQFNKKDIVQAEYYYQLVEKNDNPPAYAYAQFQLGKIYQFYKNEIEQAEYYYQLVKENVNKKIFALAQFQLGVIYQFNKNDIKQAECHYQLVEKNDELSAYTRAQFNLGIIHSDDPQLASKYFLQVCDSEEAWLASNANLELGNIAYFAKKDLNLQSPKYYYQKVIYTSQSFEAYITAQVMLVLLNSGHNHLFENIEEYNDKVIDPINKIRELTVDIQKKLLVDFKLDKTLSEQEQQFERSVAHYTKPGVLFNLLKNEPSDFRLNVVDFMNDPTENQLLSNWLGIKSDTNNDIKSFLASFSFNHNSLNQFRLYGNENNIVGSSVSIVFNQQFFGNDVDRSINDDSINFKNQNLTSKLTANTDMLNKAKNDTKIVKDNDTTPLHPLSLFRCVYFDPETNYISIAKRNLYSFYLEHQSCDPEVINSKWQKYLDLLDEENKISDIRKLLKEIRKQIKKLKNNKRIQVISNLDQLISLALMPISCLIKHAAFEDEDECRIIYITHIADEKIQAPHDYASANSLFINYAKIEEYIDKIYLGPQCQPSHKLWINNHVRKSNNNSIKVIQSEMPLR</sequence>
<dbReference type="SMART" id="SM00671">
    <property type="entry name" value="SEL1"/>
    <property type="match status" value="9"/>
</dbReference>
<dbReference type="PANTHER" id="PTHR11102:SF160">
    <property type="entry name" value="ERAD-ASSOCIATED E3 UBIQUITIN-PROTEIN LIGASE COMPONENT HRD3"/>
    <property type="match status" value="1"/>
</dbReference>
<feature type="domain" description="Cadherin" evidence="2">
    <location>
        <begin position="81"/>
        <end position="247"/>
    </location>
</feature>
<name>A0A318MWL9_FRIPE</name>
<dbReference type="GO" id="GO:0016020">
    <property type="term" value="C:membrane"/>
    <property type="evidence" value="ECO:0007669"/>
    <property type="project" value="InterPro"/>
</dbReference>
<dbReference type="GO" id="GO:0007156">
    <property type="term" value="P:homophilic cell adhesion via plasma membrane adhesion molecules"/>
    <property type="evidence" value="ECO:0007669"/>
    <property type="project" value="InterPro"/>
</dbReference>
<dbReference type="Proteomes" id="UP000247838">
    <property type="component" value="Unassembled WGS sequence"/>
</dbReference>
<dbReference type="InterPro" id="IPR002126">
    <property type="entry name" value="Cadherin-like_dom"/>
</dbReference>
<keyword evidence="1" id="KW-0175">Coiled coil</keyword>